<accession>A0ABV5DQE2</accession>
<comment type="caution">
    <text evidence="2">The sequence shown here is derived from an EMBL/GenBank/DDBJ whole genome shotgun (WGS) entry which is preliminary data.</text>
</comment>
<name>A0ABV5DQE2_9ACTN</name>
<proteinExistence type="predicted"/>
<evidence type="ECO:0000256" key="1">
    <source>
        <dbReference type="SAM" id="MobiDB-lite"/>
    </source>
</evidence>
<dbReference type="RefSeq" id="WP_376736786.1">
    <property type="nucleotide sequence ID" value="NZ_JAYMRS010000001.1"/>
</dbReference>
<dbReference type="Proteomes" id="UP001585053">
    <property type="component" value="Unassembled WGS sequence"/>
</dbReference>
<gene>
    <name evidence="2" type="ORF">VSQ78_03775</name>
</gene>
<keyword evidence="3" id="KW-1185">Reference proteome</keyword>
<organism evidence="2 3">
    <name type="scientific">Nocardiopsis alba</name>
    <dbReference type="NCBI Taxonomy" id="53437"/>
    <lineage>
        <taxon>Bacteria</taxon>
        <taxon>Bacillati</taxon>
        <taxon>Actinomycetota</taxon>
        <taxon>Actinomycetes</taxon>
        <taxon>Streptosporangiales</taxon>
        <taxon>Nocardiopsidaceae</taxon>
        <taxon>Nocardiopsis</taxon>
    </lineage>
</organism>
<dbReference type="EMBL" id="JAYMRS010000001">
    <property type="protein sequence ID" value="MFB8766809.1"/>
    <property type="molecule type" value="Genomic_DNA"/>
</dbReference>
<sequence>MKFEMVEPSDESATIVGDPHPVPADEGSVGPKPFVFGEPGDTSVMPVKDRMAKTVDGVRASLNLLKAHVAEQSMAEAHRLAASAPEADAGTAFHAYRFTASPGKGVR</sequence>
<feature type="region of interest" description="Disordered" evidence="1">
    <location>
        <begin position="1"/>
        <end position="32"/>
    </location>
</feature>
<evidence type="ECO:0000313" key="3">
    <source>
        <dbReference type="Proteomes" id="UP001585053"/>
    </source>
</evidence>
<evidence type="ECO:0000313" key="2">
    <source>
        <dbReference type="EMBL" id="MFB8766809.1"/>
    </source>
</evidence>
<protein>
    <submittedName>
        <fullName evidence="2">Cell envelope biogenesis protein TolA</fullName>
    </submittedName>
</protein>
<reference evidence="2 3" key="1">
    <citation type="submission" date="2024-01" db="EMBL/GenBank/DDBJ databases">
        <title>Genome mining of biosynthetic gene clusters to explore secondary metabolites of Streptomyces sp.</title>
        <authorList>
            <person name="Baig A."/>
            <person name="Ajitkumar Shintre N."/>
            <person name="Kumar H."/>
            <person name="Anbarasu A."/>
            <person name="Ramaiah S."/>
        </authorList>
    </citation>
    <scope>NUCLEOTIDE SEQUENCE [LARGE SCALE GENOMIC DNA]</scope>
    <source>
        <strain evidence="2 3">A01</strain>
    </source>
</reference>